<evidence type="ECO:0000256" key="1">
    <source>
        <dbReference type="ARBA" id="ARBA00022448"/>
    </source>
</evidence>
<accession>A0A931CRV7</accession>
<gene>
    <name evidence="5" type="ORF">H0S81_06560</name>
</gene>
<dbReference type="InterPro" id="IPR003439">
    <property type="entry name" value="ABC_transporter-like_ATP-bd"/>
</dbReference>
<dbReference type="InterPro" id="IPR003593">
    <property type="entry name" value="AAA+_ATPase"/>
</dbReference>
<dbReference type="GO" id="GO:0005524">
    <property type="term" value="F:ATP binding"/>
    <property type="evidence" value="ECO:0007669"/>
    <property type="project" value="UniProtKB-KW"/>
</dbReference>
<evidence type="ECO:0000256" key="3">
    <source>
        <dbReference type="ARBA" id="ARBA00022840"/>
    </source>
</evidence>
<reference evidence="5" key="1">
    <citation type="submission" date="2020-07" db="EMBL/GenBank/DDBJ databases">
        <title>Severe corrosion of carbon steel in oil field produced water can be linked to methanogenic archaea containing a special type of NiFe hydrogenase.</title>
        <authorList>
            <person name="Lahme S."/>
            <person name="Mand J."/>
            <person name="Longwell J."/>
            <person name="Smith R."/>
            <person name="Enning D."/>
        </authorList>
    </citation>
    <scope>NUCLEOTIDE SEQUENCE</scope>
    <source>
        <strain evidence="5">MIC098Bin6</strain>
    </source>
</reference>
<evidence type="ECO:0000256" key="2">
    <source>
        <dbReference type="ARBA" id="ARBA00022741"/>
    </source>
</evidence>
<protein>
    <submittedName>
        <fullName evidence="5">ABC transporter ATP-binding protein</fullName>
    </submittedName>
</protein>
<dbReference type="AlphaFoldDB" id="A0A931CRV7"/>
<evidence type="ECO:0000313" key="6">
    <source>
        <dbReference type="Proteomes" id="UP000706172"/>
    </source>
</evidence>
<evidence type="ECO:0000259" key="4">
    <source>
        <dbReference type="PROSITE" id="PS50893"/>
    </source>
</evidence>
<dbReference type="GO" id="GO:0042626">
    <property type="term" value="F:ATPase-coupled transmembrane transporter activity"/>
    <property type="evidence" value="ECO:0007669"/>
    <property type="project" value="TreeGrafter"/>
</dbReference>
<dbReference type="InterPro" id="IPR017871">
    <property type="entry name" value="ABC_transporter-like_CS"/>
</dbReference>
<dbReference type="GO" id="GO:0043190">
    <property type="term" value="C:ATP-binding cassette (ABC) transporter complex"/>
    <property type="evidence" value="ECO:0007669"/>
    <property type="project" value="TreeGrafter"/>
</dbReference>
<dbReference type="PROSITE" id="PS50893">
    <property type="entry name" value="ABC_TRANSPORTER_2"/>
    <property type="match status" value="1"/>
</dbReference>
<dbReference type="Pfam" id="PF00005">
    <property type="entry name" value="ABC_tran"/>
    <property type="match status" value="1"/>
</dbReference>
<dbReference type="EMBL" id="JACCQK010000363">
    <property type="protein sequence ID" value="MBG0779573.1"/>
    <property type="molecule type" value="Genomic_DNA"/>
</dbReference>
<proteinExistence type="predicted"/>
<dbReference type="PANTHER" id="PTHR43553">
    <property type="entry name" value="HEAVY METAL TRANSPORTER"/>
    <property type="match status" value="1"/>
</dbReference>
<dbReference type="Proteomes" id="UP000706172">
    <property type="component" value="Unassembled WGS sequence"/>
</dbReference>
<keyword evidence="2" id="KW-0547">Nucleotide-binding</keyword>
<dbReference type="Gene3D" id="3.40.50.300">
    <property type="entry name" value="P-loop containing nucleotide triphosphate hydrolases"/>
    <property type="match status" value="1"/>
</dbReference>
<comment type="caution">
    <text evidence="5">The sequence shown here is derived from an EMBL/GenBank/DDBJ whole genome shotgun (WGS) entry which is preliminary data.</text>
</comment>
<keyword evidence="1" id="KW-0813">Transport</keyword>
<dbReference type="GO" id="GO:0016887">
    <property type="term" value="F:ATP hydrolysis activity"/>
    <property type="evidence" value="ECO:0007669"/>
    <property type="project" value="InterPro"/>
</dbReference>
<dbReference type="PROSITE" id="PS00211">
    <property type="entry name" value="ABC_TRANSPORTER_1"/>
    <property type="match status" value="1"/>
</dbReference>
<dbReference type="InterPro" id="IPR027417">
    <property type="entry name" value="P-loop_NTPase"/>
</dbReference>
<feature type="non-terminal residue" evidence="5">
    <location>
        <position position="1"/>
    </location>
</feature>
<dbReference type="InterPro" id="IPR015856">
    <property type="entry name" value="ABC_transpr_CbiO/EcfA_su"/>
</dbReference>
<dbReference type="SMART" id="SM00382">
    <property type="entry name" value="AAA"/>
    <property type="match status" value="1"/>
</dbReference>
<dbReference type="CDD" id="cd03225">
    <property type="entry name" value="ABC_cobalt_CbiO_domain1"/>
    <property type="match status" value="1"/>
</dbReference>
<dbReference type="InterPro" id="IPR050095">
    <property type="entry name" value="ECF_ABC_transporter_ATP-bd"/>
</dbReference>
<dbReference type="SUPFAM" id="SSF52540">
    <property type="entry name" value="P-loop containing nucleoside triphosphate hydrolases"/>
    <property type="match status" value="1"/>
</dbReference>
<feature type="domain" description="ABC transporter" evidence="4">
    <location>
        <begin position="1"/>
        <end position="202"/>
    </location>
</feature>
<sequence length="215" mass="23969">AGPNGSGKTTLIRHLNALVRPTSGEIRLHGRCVTENLIVTRKTIGMVFQDADTQIVADTVQDEVAFGLENLNTPRARILEKVDQTLAYMNLIYLKDRNPSTLSGGEKRRLAIAGILVMDPEIIVLDEPFANLDYPASRDLVEIICRLNREGQTIIMATHEVEEVITYASRMLIMDGQGRLVKDGPPRELLGNLEHFGIREPCFSRMGYSAPPWQT</sequence>
<keyword evidence="3 5" id="KW-0067">ATP-binding</keyword>
<evidence type="ECO:0000313" key="5">
    <source>
        <dbReference type="EMBL" id="MBG0779573.1"/>
    </source>
</evidence>
<name>A0A931CRV7_9BACT</name>
<organism evidence="5 6">
    <name type="scientific">Desulfotignum balticum</name>
    <dbReference type="NCBI Taxonomy" id="115781"/>
    <lineage>
        <taxon>Bacteria</taxon>
        <taxon>Pseudomonadati</taxon>
        <taxon>Thermodesulfobacteriota</taxon>
        <taxon>Desulfobacteria</taxon>
        <taxon>Desulfobacterales</taxon>
        <taxon>Desulfobacteraceae</taxon>
        <taxon>Desulfotignum</taxon>
    </lineage>
</organism>